<evidence type="ECO:0000313" key="2">
    <source>
        <dbReference type="EMBL" id="KNE55290.1"/>
    </source>
</evidence>
<dbReference type="EMBL" id="GG745329">
    <property type="protein sequence ID" value="KNE55290.1"/>
    <property type="molecule type" value="Genomic_DNA"/>
</dbReference>
<dbReference type="AlphaFoldDB" id="A0A0L0RYQ8"/>
<reference evidence="2 3" key="1">
    <citation type="submission" date="2009-11" db="EMBL/GenBank/DDBJ databases">
        <title>Annotation of Allomyces macrogynus ATCC 38327.</title>
        <authorList>
            <consortium name="The Broad Institute Genome Sequencing Platform"/>
            <person name="Russ C."/>
            <person name="Cuomo C."/>
            <person name="Burger G."/>
            <person name="Gray M.W."/>
            <person name="Holland P.W.H."/>
            <person name="King N."/>
            <person name="Lang F.B.F."/>
            <person name="Roger A.J."/>
            <person name="Ruiz-Trillo I."/>
            <person name="Young S.K."/>
            <person name="Zeng Q."/>
            <person name="Gargeya S."/>
            <person name="Fitzgerald M."/>
            <person name="Haas B."/>
            <person name="Abouelleil A."/>
            <person name="Alvarado L."/>
            <person name="Arachchi H.M."/>
            <person name="Berlin A."/>
            <person name="Chapman S.B."/>
            <person name="Gearin G."/>
            <person name="Goldberg J."/>
            <person name="Griggs A."/>
            <person name="Gujja S."/>
            <person name="Hansen M."/>
            <person name="Heiman D."/>
            <person name="Howarth C."/>
            <person name="Larimer J."/>
            <person name="Lui A."/>
            <person name="MacDonald P.J.P."/>
            <person name="McCowen C."/>
            <person name="Montmayeur A."/>
            <person name="Murphy C."/>
            <person name="Neiman D."/>
            <person name="Pearson M."/>
            <person name="Priest M."/>
            <person name="Roberts A."/>
            <person name="Saif S."/>
            <person name="Shea T."/>
            <person name="Sisk P."/>
            <person name="Stolte C."/>
            <person name="Sykes S."/>
            <person name="Wortman J."/>
            <person name="Nusbaum C."/>
            <person name="Birren B."/>
        </authorList>
    </citation>
    <scope>NUCLEOTIDE SEQUENCE [LARGE SCALE GENOMIC DNA]</scope>
    <source>
        <strain evidence="2 3">ATCC 38327</strain>
    </source>
</reference>
<evidence type="ECO:0000313" key="3">
    <source>
        <dbReference type="Proteomes" id="UP000054350"/>
    </source>
</evidence>
<dbReference type="VEuPathDB" id="FungiDB:AMAG_17767"/>
<feature type="region of interest" description="Disordered" evidence="1">
    <location>
        <begin position="1"/>
        <end position="23"/>
    </location>
</feature>
<keyword evidence="3" id="KW-1185">Reference proteome</keyword>
<organism evidence="2 3">
    <name type="scientific">Allomyces macrogynus (strain ATCC 38327)</name>
    <name type="common">Allomyces javanicus var. macrogynus</name>
    <dbReference type="NCBI Taxonomy" id="578462"/>
    <lineage>
        <taxon>Eukaryota</taxon>
        <taxon>Fungi</taxon>
        <taxon>Fungi incertae sedis</taxon>
        <taxon>Blastocladiomycota</taxon>
        <taxon>Blastocladiomycetes</taxon>
        <taxon>Blastocladiales</taxon>
        <taxon>Blastocladiaceae</taxon>
        <taxon>Allomyces</taxon>
    </lineage>
</organism>
<reference evidence="3" key="2">
    <citation type="submission" date="2009-11" db="EMBL/GenBank/DDBJ databases">
        <title>The Genome Sequence of Allomyces macrogynus strain ATCC 38327.</title>
        <authorList>
            <consortium name="The Broad Institute Genome Sequencing Platform"/>
            <person name="Russ C."/>
            <person name="Cuomo C."/>
            <person name="Shea T."/>
            <person name="Young S.K."/>
            <person name="Zeng Q."/>
            <person name="Koehrsen M."/>
            <person name="Haas B."/>
            <person name="Borodovsky M."/>
            <person name="Guigo R."/>
            <person name="Alvarado L."/>
            <person name="Berlin A."/>
            <person name="Borenstein D."/>
            <person name="Chen Z."/>
            <person name="Engels R."/>
            <person name="Freedman E."/>
            <person name="Gellesch M."/>
            <person name="Goldberg J."/>
            <person name="Griggs A."/>
            <person name="Gujja S."/>
            <person name="Heiman D."/>
            <person name="Hepburn T."/>
            <person name="Howarth C."/>
            <person name="Jen D."/>
            <person name="Larson L."/>
            <person name="Lewis B."/>
            <person name="Mehta T."/>
            <person name="Park D."/>
            <person name="Pearson M."/>
            <person name="Roberts A."/>
            <person name="Saif S."/>
            <person name="Shenoy N."/>
            <person name="Sisk P."/>
            <person name="Stolte C."/>
            <person name="Sykes S."/>
            <person name="Walk T."/>
            <person name="White J."/>
            <person name="Yandava C."/>
            <person name="Burger G."/>
            <person name="Gray M.W."/>
            <person name="Holland P.W.H."/>
            <person name="King N."/>
            <person name="Lang F.B.F."/>
            <person name="Roger A.J."/>
            <person name="Ruiz-Trillo I."/>
            <person name="Lander E."/>
            <person name="Nusbaum C."/>
        </authorList>
    </citation>
    <scope>NUCLEOTIDE SEQUENCE [LARGE SCALE GENOMIC DNA]</scope>
    <source>
        <strain evidence="3">ATCC 38327</strain>
    </source>
</reference>
<accession>A0A0L0RYQ8</accession>
<name>A0A0L0RYQ8_ALLM3</name>
<evidence type="ECO:0000256" key="1">
    <source>
        <dbReference type="SAM" id="MobiDB-lite"/>
    </source>
</evidence>
<dbReference type="Proteomes" id="UP000054350">
    <property type="component" value="Unassembled WGS sequence"/>
</dbReference>
<protein>
    <submittedName>
        <fullName evidence="2">Uncharacterized protein</fullName>
    </submittedName>
</protein>
<gene>
    <name evidence="2" type="ORF">AMAG_17767</name>
</gene>
<proteinExistence type="predicted"/>
<sequence length="132" mass="14790">MVSRLQRNDEPPDTRACRTDGRVGEDRDRAAVRVCRRCVRLAVDPCSQWSQLRDCQSPLTGRGSVSLLPDPTRFTSAGTQSSIRVANHVRFLLEAAVSRAGPRHATRQGEACKWIPMNVPCPHRCSRPRRLS</sequence>